<dbReference type="PANTHER" id="PTHR43037">
    <property type="entry name" value="UNNAMED PRODUCT-RELATED"/>
    <property type="match status" value="1"/>
</dbReference>
<dbReference type="InterPro" id="IPR029058">
    <property type="entry name" value="AB_hydrolase_fold"/>
</dbReference>
<organism evidence="3 4">
    <name type="scientific">Spirochaeta africana (strain ATCC 700263 / DSM 8902 / Z-7692)</name>
    <dbReference type="NCBI Taxonomy" id="889378"/>
    <lineage>
        <taxon>Bacteria</taxon>
        <taxon>Pseudomonadati</taxon>
        <taxon>Spirochaetota</taxon>
        <taxon>Spirochaetia</taxon>
        <taxon>Spirochaetales</taxon>
        <taxon>Spirochaetaceae</taxon>
        <taxon>Spirochaeta</taxon>
    </lineage>
</organism>
<proteinExistence type="predicted"/>
<dbReference type="PANTHER" id="PTHR43037:SF1">
    <property type="entry name" value="BLL1128 PROTEIN"/>
    <property type="match status" value="1"/>
</dbReference>
<name>H9UM62_SPIAZ</name>
<protein>
    <submittedName>
        <fullName evidence="3">Putative esterase</fullName>
    </submittedName>
</protein>
<accession>H9UM62</accession>
<feature type="signal peptide" evidence="2">
    <location>
        <begin position="1"/>
        <end position="21"/>
    </location>
</feature>
<feature type="chain" id="PRO_5003622825" evidence="2">
    <location>
        <begin position="22"/>
        <end position="505"/>
    </location>
</feature>
<evidence type="ECO:0000313" key="4">
    <source>
        <dbReference type="Proteomes" id="UP000007383"/>
    </source>
</evidence>
<dbReference type="Proteomes" id="UP000007383">
    <property type="component" value="Chromosome"/>
</dbReference>
<dbReference type="KEGG" id="sfc:Spiaf_2575"/>
<dbReference type="eggNOG" id="COG4099">
    <property type="taxonomic scope" value="Bacteria"/>
</dbReference>
<dbReference type="SUPFAM" id="SSF53474">
    <property type="entry name" value="alpha/beta-Hydrolases"/>
    <property type="match status" value="1"/>
</dbReference>
<reference evidence="4" key="1">
    <citation type="journal article" date="2013" name="Stand. Genomic Sci.">
        <title>Complete genome sequence of the halophilic bacterium Spirochaeta africana type strain (Z-7692(T)) from the alkaline Lake Magadi in the East African Rift.</title>
        <authorList>
            <person name="Liolos K."/>
            <person name="Abt B."/>
            <person name="Scheuner C."/>
            <person name="Teshima H."/>
            <person name="Held B."/>
            <person name="Lapidus A."/>
            <person name="Nolan M."/>
            <person name="Lucas S."/>
            <person name="Deshpande S."/>
            <person name="Cheng J.F."/>
            <person name="Tapia R."/>
            <person name="Goodwin L.A."/>
            <person name="Pitluck S."/>
            <person name="Pagani I."/>
            <person name="Ivanova N."/>
            <person name="Mavromatis K."/>
            <person name="Mikhailova N."/>
            <person name="Huntemann M."/>
            <person name="Pati A."/>
            <person name="Chen A."/>
            <person name="Palaniappan K."/>
            <person name="Land M."/>
            <person name="Rohde M."/>
            <person name="Tindall B.J."/>
            <person name="Detter J.C."/>
            <person name="Goker M."/>
            <person name="Bristow J."/>
            <person name="Eisen J.A."/>
            <person name="Markowitz V."/>
            <person name="Hugenholtz P."/>
            <person name="Woyke T."/>
            <person name="Klenk H.P."/>
            <person name="Kyrpides N.C."/>
        </authorList>
    </citation>
    <scope>NUCLEOTIDE SEQUENCE</scope>
    <source>
        <strain evidence="4">ATCC 700263 / DSM 8902 / Z-7692</strain>
    </source>
</reference>
<keyword evidence="4" id="KW-1185">Reference proteome</keyword>
<dbReference type="OrthoDB" id="9795555at2"/>
<keyword evidence="1 2" id="KW-0732">Signal</keyword>
<dbReference type="Gene3D" id="3.40.50.1820">
    <property type="entry name" value="alpha/beta hydrolase"/>
    <property type="match status" value="1"/>
</dbReference>
<gene>
    <name evidence="3" type="ordered locus">Spiaf_2575</name>
</gene>
<dbReference type="HOGENOM" id="CLU_539587_0_0_12"/>
<evidence type="ECO:0000313" key="3">
    <source>
        <dbReference type="EMBL" id="AFG38605.1"/>
    </source>
</evidence>
<dbReference type="EMBL" id="CP003282">
    <property type="protein sequence ID" value="AFG38605.1"/>
    <property type="molecule type" value="Genomic_DNA"/>
</dbReference>
<evidence type="ECO:0000256" key="2">
    <source>
        <dbReference type="SAM" id="SignalP"/>
    </source>
</evidence>
<dbReference type="RefSeq" id="WP_014456587.1">
    <property type="nucleotide sequence ID" value="NC_017098.1"/>
</dbReference>
<dbReference type="InterPro" id="IPR050955">
    <property type="entry name" value="Plant_Biomass_Hydrol_Est"/>
</dbReference>
<sequence>MRTMRAAAAVLMICAVLPVFGQARSRYFDQPAQIVPPRDYDSSRRYPAIVFLPYTTGTAAAQARSFGIPPGEQDQFVVILPAGRFTRDDYLPNFIQFVEWFEERLLQDLDTAKQNISIDPDRVYLAGYSLGGDLGWALTARNPQRFAGAVMAGTRASYPMTEGSRRNLSANGYRGAFLIGDREDTNRSLGIERAHALLDDEGIETMFRTYRGGHQIPPRELLQESVAFVTTASVAADWTGGPGDTRRSSAPAAGSGVNWERALDIVALRTPTQHFGLRWEPGFEIGAAGFQRSPWHAGSLRAEGLFDDIYLRGVTSVESRRTSGQFRQTAIRQEAALAYGRGALWGAGITWDWNRWMSTSNEDLEELGSDALREFAISGFWIHPRRMRDIPSSVLELRYSVPRTLRPFIPQHVFNAELRYRLHVTDRILLQAAAGSSTEQNRPFTSTDQLDTGLDHVLSWQAGIGARIPGPFRWHLLHHGRWVKPLQGDPLGYDASWRFALEYLF</sequence>
<dbReference type="PATRIC" id="fig|889378.3.peg.2551"/>
<evidence type="ECO:0000256" key="1">
    <source>
        <dbReference type="ARBA" id="ARBA00022729"/>
    </source>
</evidence>
<dbReference type="STRING" id="889378.Spiaf_2575"/>
<dbReference type="AlphaFoldDB" id="H9UM62"/>